<dbReference type="KEGG" id="lpav:PLANPX_1630"/>
<dbReference type="Proteomes" id="UP000326837">
    <property type="component" value="Chromosome"/>
</dbReference>
<dbReference type="AlphaFoldDB" id="A0A5K7X678"/>
<gene>
    <name evidence="1" type="ORF">PLANPX_1630</name>
</gene>
<protein>
    <submittedName>
        <fullName evidence="1">Uncharacterized protein</fullName>
    </submittedName>
</protein>
<reference evidence="2" key="1">
    <citation type="submission" date="2019-10" db="EMBL/GenBank/DDBJ databases">
        <title>Lacipirellula parvula gen. nov., sp. nov., representing a lineage of planctomycetes widespread in freshwater anoxic habitats, and description of the family Lacipirellulaceae.</title>
        <authorList>
            <person name="Dedysh S.N."/>
            <person name="Kulichevskaya I.S."/>
            <person name="Beletsky A.V."/>
            <person name="Rakitin A.L."/>
            <person name="Mardanov A.V."/>
            <person name="Ivanova A.A."/>
            <person name="Saltykova V.X."/>
            <person name="Rijpstra W.I.C."/>
            <person name="Sinninghe Damste J.S."/>
            <person name="Ravin N.V."/>
        </authorList>
    </citation>
    <scope>NUCLEOTIDE SEQUENCE [LARGE SCALE GENOMIC DNA]</scope>
    <source>
        <strain evidence="2">PX69</strain>
    </source>
</reference>
<keyword evidence="2" id="KW-1185">Reference proteome</keyword>
<sequence>MGCLEDKPKEWDHPGKFKCKSCGATSDSKKKICKPTKIEKKKKG</sequence>
<name>A0A5K7X678_9BACT</name>
<proteinExistence type="predicted"/>
<evidence type="ECO:0000313" key="1">
    <source>
        <dbReference type="EMBL" id="BBO32018.1"/>
    </source>
</evidence>
<evidence type="ECO:0000313" key="2">
    <source>
        <dbReference type="Proteomes" id="UP000326837"/>
    </source>
</evidence>
<dbReference type="EMBL" id="AP021861">
    <property type="protein sequence ID" value="BBO32018.1"/>
    <property type="molecule type" value="Genomic_DNA"/>
</dbReference>
<accession>A0A5K7X678</accession>
<organism evidence="1 2">
    <name type="scientific">Lacipirellula parvula</name>
    <dbReference type="NCBI Taxonomy" id="2650471"/>
    <lineage>
        <taxon>Bacteria</taxon>
        <taxon>Pseudomonadati</taxon>
        <taxon>Planctomycetota</taxon>
        <taxon>Planctomycetia</taxon>
        <taxon>Pirellulales</taxon>
        <taxon>Lacipirellulaceae</taxon>
        <taxon>Lacipirellula</taxon>
    </lineage>
</organism>
<dbReference type="RefSeq" id="WP_261344416.1">
    <property type="nucleotide sequence ID" value="NZ_AP021861.1"/>
</dbReference>